<accession>A0ABV3Y6M7</accession>
<dbReference type="SUPFAM" id="SSF53850">
    <property type="entry name" value="Periplasmic binding protein-like II"/>
    <property type="match status" value="1"/>
</dbReference>
<dbReference type="InterPro" id="IPR039424">
    <property type="entry name" value="SBP_5"/>
</dbReference>
<keyword evidence="3" id="KW-0813">Transport</keyword>
<dbReference type="Proteomes" id="UP001560267">
    <property type="component" value="Unassembled WGS sequence"/>
</dbReference>
<evidence type="ECO:0000256" key="4">
    <source>
        <dbReference type="ARBA" id="ARBA00022729"/>
    </source>
</evidence>
<feature type="domain" description="Solute-binding protein family 5" evidence="5">
    <location>
        <begin position="85"/>
        <end position="502"/>
    </location>
</feature>
<protein>
    <submittedName>
        <fullName evidence="6">Peptide ABC transporter substrate-binding protein</fullName>
    </submittedName>
</protein>
<dbReference type="PANTHER" id="PTHR30290:SF10">
    <property type="entry name" value="PERIPLASMIC OLIGOPEPTIDE-BINDING PROTEIN-RELATED"/>
    <property type="match status" value="1"/>
</dbReference>
<dbReference type="PANTHER" id="PTHR30290">
    <property type="entry name" value="PERIPLASMIC BINDING COMPONENT OF ABC TRANSPORTER"/>
    <property type="match status" value="1"/>
</dbReference>
<keyword evidence="4" id="KW-0732">Signal</keyword>
<evidence type="ECO:0000313" key="7">
    <source>
        <dbReference type="Proteomes" id="UP001560267"/>
    </source>
</evidence>
<keyword evidence="7" id="KW-1185">Reference proteome</keyword>
<dbReference type="CDD" id="cd08513">
    <property type="entry name" value="PBP2_thermophilic_Hb8_like"/>
    <property type="match status" value="1"/>
</dbReference>
<gene>
    <name evidence="6" type="ORF">AB6A68_13410</name>
</gene>
<comment type="caution">
    <text evidence="6">The sequence shown here is derived from an EMBL/GenBank/DDBJ whole genome shotgun (WGS) entry which is preliminary data.</text>
</comment>
<evidence type="ECO:0000313" key="6">
    <source>
        <dbReference type="EMBL" id="MEX6430824.1"/>
    </source>
</evidence>
<evidence type="ECO:0000256" key="1">
    <source>
        <dbReference type="ARBA" id="ARBA00004196"/>
    </source>
</evidence>
<proteinExistence type="inferred from homology"/>
<evidence type="ECO:0000256" key="2">
    <source>
        <dbReference type="ARBA" id="ARBA00005695"/>
    </source>
</evidence>
<dbReference type="InterPro" id="IPR000914">
    <property type="entry name" value="SBP_5_dom"/>
</dbReference>
<reference evidence="6 7" key="1">
    <citation type="submission" date="2024-07" db="EMBL/GenBank/DDBJ databases">
        <title>Draft Genome Sequence of Ferrimicrobium acidiphilum Strain YE2023, Isolated from a Pulp of Bioleach Reactor.</title>
        <authorList>
            <person name="Elkina Y.A."/>
            <person name="Bulaeva A.G."/>
            <person name="Beletsky A.V."/>
            <person name="Mardanov A.V."/>
        </authorList>
    </citation>
    <scope>NUCLEOTIDE SEQUENCE [LARGE SCALE GENOMIC DNA]</scope>
    <source>
        <strain evidence="6 7">YE2023</strain>
    </source>
</reference>
<organism evidence="6 7">
    <name type="scientific">Ferrimicrobium acidiphilum</name>
    <dbReference type="NCBI Taxonomy" id="121039"/>
    <lineage>
        <taxon>Bacteria</taxon>
        <taxon>Bacillati</taxon>
        <taxon>Actinomycetota</taxon>
        <taxon>Acidimicrobiia</taxon>
        <taxon>Acidimicrobiales</taxon>
        <taxon>Acidimicrobiaceae</taxon>
        <taxon>Ferrimicrobium</taxon>
    </lineage>
</organism>
<evidence type="ECO:0000256" key="3">
    <source>
        <dbReference type="ARBA" id="ARBA00022448"/>
    </source>
</evidence>
<dbReference type="Gene3D" id="3.10.105.10">
    <property type="entry name" value="Dipeptide-binding Protein, Domain 3"/>
    <property type="match status" value="1"/>
</dbReference>
<dbReference type="InterPro" id="IPR030678">
    <property type="entry name" value="Peptide/Ni-bd"/>
</dbReference>
<dbReference type="Gene3D" id="3.40.190.10">
    <property type="entry name" value="Periplasmic binding protein-like II"/>
    <property type="match status" value="1"/>
</dbReference>
<dbReference type="PIRSF" id="PIRSF002741">
    <property type="entry name" value="MppA"/>
    <property type="match status" value="1"/>
</dbReference>
<sequence length="594" mass="64902">MALSTGLLAACGSTGSASAGASKSVSAGGTVYFGEAAGQNPNYIFPFTPSADFSVADTSLFEYLMYRPLYFFGNGDHVGINYTLSLANPPVYSNGNTTVTITLRNYRWSNGTAVTARDVIFWMNLLKAEKDNWAAYVPGDFPDNVVSYGAPNAHTVVFHLNHAYNPTWFTYNELSQITPLPLAWDRTSMASSPATNASSALPDATPGGAKVVYRFLAAQSRDLATYATNPLWRVVDGPWRLESFTTQGKAVFVPNPDYSGPTRPRIKKFVELPFTSDQAEFNLLRSGALTYGYVPLADLSQSKYLASLGYKIRPWREFGFNYMVENYSNPTYGALFRQLYLRQALQDLVNQPAWVKTFLKGDGSPTYSPVPNTPSNKFADAASRHNRYPFSTAKAKSLLLSHGFVLRNRVMTCERAGGGPTDCGAGVKQGTALSFNMLYSSGVSYLGEEMAQFQSSAAQVGIKLNLSQAPYDQVLSDASPCAPSQASCTWQLAYWGIGWEYSPDNLPTGGELFGTGAGSNYGSWSDTETNDLITLTHTSADITTALDEYQNYLAQELPVIYAPMPADQISAISTRLHGVKQNPYLNITPESWYF</sequence>
<evidence type="ECO:0000259" key="5">
    <source>
        <dbReference type="Pfam" id="PF00496"/>
    </source>
</evidence>
<comment type="similarity">
    <text evidence="2">Belongs to the bacterial solute-binding protein 5 family.</text>
</comment>
<dbReference type="Pfam" id="PF00496">
    <property type="entry name" value="SBP_bac_5"/>
    <property type="match status" value="1"/>
</dbReference>
<comment type="subcellular location">
    <subcellularLocation>
        <location evidence="1">Cell envelope</location>
    </subcellularLocation>
</comment>
<name>A0ABV3Y6M7_9ACTN</name>
<dbReference type="EMBL" id="JBFSHR010000089">
    <property type="protein sequence ID" value="MEX6430824.1"/>
    <property type="molecule type" value="Genomic_DNA"/>
</dbReference>